<evidence type="ECO:0000256" key="4">
    <source>
        <dbReference type="PROSITE-ProRule" id="PRU00024"/>
    </source>
</evidence>
<dbReference type="Pfam" id="PF13639">
    <property type="entry name" value="zf-RING_2"/>
    <property type="match status" value="1"/>
</dbReference>
<dbReference type="PANTHER" id="PTHR25462">
    <property type="entry name" value="BONUS, ISOFORM C-RELATED"/>
    <property type="match status" value="1"/>
</dbReference>
<dbReference type="CDD" id="cd19757">
    <property type="entry name" value="Bbox1"/>
    <property type="match status" value="1"/>
</dbReference>
<sequence length="629" mass="72294">MAVCSNSNKVDDIDKCGICLSAFTTPILLDCFHIFCTPCISKLTEGKDTVICPLCRAVHVLPDKGVGGLTLYPYVKETDTPDTQSVLFCQMCENEEYTVTNCIDCNCKMCLDCSAYHLKHKIFKTHKTEKIENECTELKSQKTNSFEDDTCKTHNAELSHFCELCNKAICNKCISQNHRLHKKEPILFQAQKRRDHLRLAFNAIKSKAIAINREKQHTESAENNYYQLCRQGKDEIKTHTERSKEIVCKIFDVLADLNLHKMDEMQKQDIKAIHTHQDELETRALSLQCLLRSTDNIINFCSDGKLFNDYTFLYETLKRAATQDNKLEVLTPQFRSGRAIEHKYVEECFGRVERGIRSCTLVVSDSHIYSLPIICEVKELTKKYSFRLEKQDIRNVTSEEYLLSVKTRAELEYEFKIPDENIVTHILQATRNELLVNSGALIKKIHVDTLTSFEDIVKPSESELKFGTCAVVDDNRVVTYSAKGKCFYELTINGDWPIILNETTLKTIHVDENILKLITTSPSKIVETMSKQIILTCKENVITLDRNYRMCNIHENKGSDFRGACRDPYGNVFIVDYNMDKICLFNSYGDFLHDVFVQDISKPVDITRDSVGNIWLADQNNRVQIYSHL</sequence>
<evidence type="ECO:0000313" key="7">
    <source>
        <dbReference type="EMBL" id="CAC5380407.1"/>
    </source>
</evidence>
<dbReference type="Gene3D" id="3.30.40.10">
    <property type="entry name" value="Zinc/RING finger domain, C3HC4 (zinc finger)"/>
    <property type="match status" value="1"/>
</dbReference>
<evidence type="ECO:0000259" key="6">
    <source>
        <dbReference type="PROSITE" id="PS50119"/>
    </source>
</evidence>
<keyword evidence="1" id="KW-0479">Metal-binding</keyword>
<name>A0A6J8BEC1_MYTCO</name>
<dbReference type="PROSITE" id="PS50119">
    <property type="entry name" value="ZF_BBOX"/>
    <property type="match status" value="2"/>
</dbReference>
<dbReference type="PROSITE" id="PS00518">
    <property type="entry name" value="ZF_RING_1"/>
    <property type="match status" value="1"/>
</dbReference>
<accession>A0A6J8BEC1</accession>
<dbReference type="OrthoDB" id="6084636at2759"/>
<dbReference type="SUPFAM" id="SSF57845">
    <property type="entry name" value="B-box zinc-binding domain"/>
    <property type="match status" value="1"/>
</dbReference>
<dbReference type="GO" id="GO:0008270">
    <property type="term" value="F:zinc ion binding"/>
    <property type="evidence" value="ECO:0007669"/>
    <property type="project" value="UniProtKB-KW"/>
</dbReference>
<evidence type="ECO:0000256" key="3">
    <source>
        <dbReference type="ARBA" id="ARBA00022833"/>
    </source>
</evidence>
<protein>
    <submittedName>
        <fullName evidence="7">TRIM2_3</fullName>
    </submittedName>
</protein>
<keyword evidence="3" id="KW-0862">Zinc</keyword>
<feature type="domain" description="B box-type" evidence="6">
    <location>
        <begin position="146"/>
        <end position="186"/>
    </location>
</feature>
<dbReference type="InterPro" id="IPR011042">
    <property type="entry name" value="6-blade_b-propeller_TolB-like"/>
</dbReference>
<keyword evidence="2 4" id="KW-0863">Zinc-finger</keyword>
<evidence type="ECO:0000313" key="8">
    <source>
        <dbReference type="Proteomes" id="UP000507470"/>
    </source>
</evidence>
<dbReference type="Proteomes" id="UP000507470">
    <property type="component" value="Unassembled WGS sequence"/>
</dbReference>
<dbReference type="Pfam" id="PF00643">
    <property type="entry name" value="zf-B_box"/>
    <property type="match status" value="1"/>
</dbReference>
<dbReference type="PANTHER" id="PTHR25462:SF296">
    <property type="entry name" value="MEIOTIC P26, ISOFORM F"/>
    <property type="match status" value="1"/>
</dbReference>
<feature type="domain" description="B box-type" evidence="6">
    <location>
        <begin position="84"/>
        <end position="131"/>
    </location>
</feature>
<dbReference type="InterPro" id="IPR000315">
    <property type="entry name" value="Znf_B-box"/>
</dbReference>
<dbReference type="Gene3D" id="3.30.160.60">
    <property type="entry name" value="Classic Zinc Finger"/>
    <property type="match status" value="1"/>
</dbReference>
<dbReference type="EMBL" id="CACVKT020002885">
    <property type="protein sequence ID" value="CAC5380407.1"/>
    <property type="molecule type" value="Genomic_DNA"/>
</dbReference>
<dbReference type="InterPro" id="IPR013083">
    <property type="entry name" value="Znf_RING/FYVE/PHD"/>
</dbReference>
<keyword evidence="8" id="KW-1185">Reference proteome</keyword>
<evidence type="ECO:0000256" key="2">
    <source>
        <dbReference type="ARBA" id="ARBA00022771"/>
    </source>
</evidence>
<dbReference type="SMART" id="SM00184">
    <property type="entry name" value="RING"/>
    <property type="match status" value="1"/>
</dbReference>
<dbReference type="SUPFAM" id="SSF57850">
    <property type="entry name" value="RING/U-box"/>
    <property type="match status" value="1"/>
</dbReference>
<evidence type="ECO:0000256" key="1">
    <source>
        <dbReference type="ARBA" id="ARBA00022723"/>
    </source>
</evidence>
<dbReference type="SMART" id="SM00336">
    <property type="entry name" value="BBOX"/>
    <property type="match status" value="2"/>
</dbReference>
<evidence type="ECO:0000259" key="5">
    <source>
        <dbReference type="PROSITE" id="PS50089"/>
    </source>
</evidence>
<dbReference type="InterPro" id="IPR017907">
    <property type="entry name" value="Znf_RING_CS"/>
</dbReference>
<dbReference type="PROSITE" id="PS50089">
    <property type="entry name" value="ZF_RING_2"/>
    <property type="match status" value="1"/>
</dbReference>
<dbReference type="InterPro" id="IPR047153">
    <property type="entry name" value="TRIM45/56/19-like"/>
</dbReference>
<dbReference type="InterPro" id="IPR001841">
    <property type="entry name" value="Znf_RING"/>
</dbReference>
<proteinExistence type="predicted"/>
<dbReference type="SUPFAM" id="SSF63829">
    <property type="entry name" value="Calcium-dependent phosphotriesterase"/>
    <property type="match status" value="1"/>
</dbReference>
<reference evidence="7 8" key="1">
    <citation type="submission" date="2020-06" db="EMBL/GenBank/DDBJ databases">
        <authorList>
            <person name="Li R."/>
            <person name="Bekaert M."/>
        </authorList>
    </citation>
    <scope>NUCLEOTIDE SEQUENCE [LARGE SCALE GENOMIC DNA]</scope>
    <source>
        <strain evidence="8">wild</strain>
    </source>
</reference>
<dbReference type="AlphaFoldDB" id="A0A6J8BEC1"/>
<dbReference type="Gene3D" id="2.120.10.30">
    <property type="entry name" value="TolB, C-terminal domain"/>
    <property type="match status" value="1"/>
</dbReference>
<gene>
    <name evidence="7" type="ORF">MCOR_16365</name>
</gene>
<organism evidence="7 8">
    <name type="scientific">Mytilus coruscus</name>
    <name type="common">Sea mussel</name>
    <dbReference type="NCBI Taxonomy" id="42192"/>
    <lineage>
        <taxon>Eukaryota</taxon>
        <taxon>Metazoa</taxon>
        <taxon>Spiralia</taxon>
        <taxon>Lophotrochozoa</taxon>
        <taxon>Mollusca</taxon>
        <taxon>Bivalvia</taxon>
        <taxon>Autobranchia</taxon>
        <taxon>Pteriomorphia</taxon>
        <taxon>Mytilida</taxon>
        <taxon>Mytiloidea</taxon>
        <taxon>Mytilidae</taxon>
        <taxon>Mytilinae</taxon>
        <taxon>Mytilus</taxon>
    </lineage>
</organism>
<feature type="domain" description="RING-type" evidence="5">
    <location>
        <begin position="16"/>
        <end position="56"/>
    </location>
</feature>